<dbReference type="CDD" id="cd01644">
    <property type="entry name" value="RT_pepA17"/>
    <property type="match status" value="1"/>
</dbReference>
<dbReference type="GO" id="GO:0003676">
    <property type="term" value="F:nucleic acid binding"/>
    <property type="evidence" value="ECO:0007669"/>
    <property type="project" value="InterPro"/>
</dbReference>
<dbReference type="Pfam" id="PF05585">
    <property type="entry name" value="DUF1758"/>
    <property type="match status" value="1"/>
</dbReference>
<dbReference type="InterPro" id="IPR021109">
    <property type="entry name" value="Peptidase_aspartic_dom_sf"/>
</dbReference>
<evidence type="ECO:0000256" key="1">
    <source>
        <dbReference type="SAM" id="MobiDB-lite"/>
    </source>
</evidence>
<name>A0A6S7GCL9_PARCT</name>
<dbReference type="InterPro" id="IPR040676">
    <property type="entry name" value="DUF5641"/>
</dbReference>
<dbReference type="InterPro" id="IPR005312">
    <property type="entry name" value="DUF1759"/>
</dbReference>
<comment type="caution">
    <text evidence="2">The sequence shown here is derived from an EMBL/GenBank/DDBJ whole genome shotgun (WGS) entry which is preliminary data.</text>
</comment>
<accession>A0A6S7GCL9</accession>
<dbReference type="Gene3D" id="3.30.420.10">
    <property type="entry name" value="Ribonuclease H-like superfamily/Ribonuclease H"/>
    <property type="match status" value="1"/>
</dbReference>
<dbReference type="Gene3D" id="1.10.340.70">
    <property type="match status" value="1"/>
</dbReference>
<dbReference type="SUPFAM" id="SSF53098">
    <property type="entry name" value="Ribonuclease H-like"/>
    <property type="match status" value="1"/>
</dbReference>
<dbReference type="Pfam" id="PF17921">
    <property type="entry name" value="Integrase_H2C2"/>
    <property type="match status" value="1"/>
</dbReference>
<evidence type="ECO:0000313" key="2">
    <source>
        <dbReference type="EMBL" id="CAB3986336.1"/>
    </source>
</evidence>
<keyword evidence="3" id="KW-1185">Reference proteome</keyword>
<feature type="region of interest" description="Disordered" evidence="1">
    <location>
        <begin position="408"/>
        <end position="427"/>
    </location>
</feature>
<dbReference type="InterPro" id="IPR043128">
    <property type="entry name" value="Rev_trsase/Diguanyl_cyclase"/>
</dbReference>
<dbReference type="Proteomes" id="UP001152795">
    <property type="component" value="Unassembled WGS sequence"/>
</dbReference>
<dbReference type="PANTHER" id="PTHR47331">
    <property type="entry name" value="PHD-TYPE DOMAIN-CONTAINING PROTEIN"/>
    <property type="match status" value="1"/>
</dbReference>
<evidence type="ECO:0000313" key="3">
    <source>
        <dbReference type="Proteomes" id="UP001152795"/>
    </source>
</evidence>
<dbReference type="InterPro" id="IPR001584">
    <property type="entry name" value="Integrase_cat-core"/>
</dbReference>
<dbReference type="InterPro" id="IPR043502">
    <property type="entry name" value="DNA/RNA_pol_sf"/>
</dbReference>
<proteinExistence type="predicted"/>
<dbReference type="GO" id="GO:0015074">
    <property type="term" value="P:DNA integration"/>
    <property type="evidence" value="ECO:0007669"/>
    <property type="project" value="InterPro"/>
</dbReference>
<dbReference type="PANTHER" id="PTHR47331:SF5">
    <property type="entry name" value="RIBONUCLEASE H"/>
    <property type="match status" value="1"/>
</dbReference>
<dbReference type="InterPro" id="IPR008042">
    <property type="entry name" value="Retrotrans_Pao"/>
</dbReference>
<dbReference type="InterPro" id="IPR008737">
    <property type="entry name" value="DUF1758"/>
</dbReference>
<protein>
    <submittedName>
        <fullName evidence="2">Pao retrotransposon peptidase superfamily, partial</fullName>
    </submittedName>
</protein>
<dbReference type="SUPFAM" id="SSF56672">
    <property type="entry name" value="DNA/RNA polymerases"/>
    <property type="match status" value="1"/>
</dbReference>
<dbReference type="Gene3D" id="3.10.10.10">
    <property type="entry name" value="HIV Type 1 Reverse Transcriptase, subunit A, domain 1"/>
    <property type="match status" value="1"/>
</dbReference>
<dbReference type="OrthoDB" id="5990197at2759"/>
<dbReference type="Pfam" id="PF18701">
    <property type="entry name" value="DUF5641"/>
    <property type="match status" value="1"/>
</dbReference>
<dbReference type="PROSITE" id="PS50994">
    <property type="entry name" value="INTEGRASE"/>
    <property type="match status" value="1"/>
</dbReference>
<dbReference type="Gene3D" id="3.30.70.270">
    <property type="match status" value="1"/>
</dbReference>
<dbReference type="Pfam" id="PF03564">
    <property type="entry name" value="DUF1759"/>
    <property type="match status" value="1"/>
</dbReference>
<gene>
    <name evidence="2" type="ORF">PACLA_8A012301</name>
</gene>
<dbReference type="Gene3D" id="2.40.70.10">
    <property type="entry name" value="Acid Proteases"/>
    <property type="match status" value="1"/>
</dbReference>
<organism evidence="2 3">
    <name type="scientific">Paramuricea clavata</name>
    <name type="common">Red gorgonian</name>
    <name type="synonym">Violescent sea-whip</name>
    <dbReference type="NCBI Taxonomy" id="317549"/>
    <lineage>
        <taxon>Eukaryota</taxon>
        <taxon>Metazoa</taxon>
        <taxon>Cnidaria</taxon>
        <taxon>Anthozoa</taxon>
        <taxon>Octocorallia</taxon>
        <taxon>Malacalcyonacea</taxon>
        <taxon>Plexauridae</taxon>
        <taxon>Paramuricea</taxon>
    </lineage>
</organism>
<feature type="compositionally biased region" description="Basic and acidic residues" evidence="1">
    <location>
        <begin position="1717"/>
        <end position="1744"/>
    </location>
</feature>
<dbReference type="InterPro" id="IPR012337">
    <property type="entry name" value="RNaseH-like_sf"/>
</dbReference>
<feature type="compositionally biased region" description="Basic and acidic residues" evidence="1">
    <location>
        <begin position="1753"/>
        <end position="1768"/>
    </location>
</feature>
<feature type="compositionally biased region" description="Basic and acidic residues" evidence="1">
    <location>
        <begin position="413"/>
        <end position="427"/>
    </location>
</feature>
<dbReference type="Pfam" id="PF05380">
    <property type="entry name" value="Peptidase_A17"/>
    <property type="match status" value="1"/>
</dbReference>
<dbReference type="InterPro" id="IPR036397">
    <property type="entry name" value="RNaseH_sf"/>
</dbReference>
<sequence>MEEKLARAKGRHLGLGAYLKTLLSELNEYVSSESGDCEQSKLLGLRNNVASIIEQLATVHNEILSLIDPKDIEPEIIRHMKALEPCHQVLAKADLKLEEIKQGQSNINSASYSLGAAGLSTNRSPAHCKLPKLALPEFKGEPLDWQGFWDQYQVSIHSNINISDIDKFNYLKGCVKGEALAAISGLTLTSDNYQEAVQVLKDRFGNEQVLISALMESLLKINKIKSVDNIKGLRMLYSHVENCMRNLKSLKLDTSGYGSLLIPILKDRLPDEINMIISRQFCGKVWNLDKVMEFFNNELRAQEDCNFSLSNKSDGRSDNFRKREPYTASGLFSQTSKTPCIYSNEGGHLPSRCSKVSNHHSRKDILRKKGRCFICLDSRHIAKNCTATYVCKRCNKGKHHISICEAASGRRNASKENGSKEDEESRKFVGHTGCDQQGILLQTARVQVYDEENIGTQVATRILFDSGSQRSYISDKVRARLQLKSIRSEKVIIKTFGQDNDSKVKRLDVVQVKVKNKSDSRCTSVEVLCVPTICSPLTNQYISKTHNLEEFEDLELADHEGDSPNLPVGILIGVDYYHTFMTGKVVRSKAGPVACGTKVGWVVSGKIGTGPLDLHCFETHILRASVECKQTSDALRQVLDKFWSVETIGSSSDCVVSQLKNDIGHDGTRYVTKLPFKPDHEQLPDNFSVCEGRLTSLKRRLTSKGILREYDTIFTEYEKNGIIERVPSHEIAGEVGGVHYLPHRPVVREDKQTTKIRAVFDVSCQVNGPSLNQCLYSGPNLIAKIFDILVRFRLNKIGILADIKQAFLNIPISREHRDFVRFLWYDLNSKEEKIITYRFLRVVFGLTSSPFLLNATLRHHLSKYVEKENAVVERIREDLYVDDLVSGGDSVGTAKEIYETSKAIMLEGGFELRKWVTNDPELRAYISSTMGDKPNSQPLGEDLTYVEVMSPNLVTPNQAVLGVAWDTITDEFVFQFDNFLSKCASLEQTKRNLLSASASIFDPLGVIAPVTARIKTIFQLLCKDKLNWDDLIPPALASIWNKFLDELKSLREVRQPRFVFHLNFHSGIRVELHGFCDSSKEVYSAVIYLRFVCSKSAKVFFLAAKTKVAPLKTLTIPRLELLGCLLLSKLINEVVLGIRGRVELDEIFCWSDSEVALSWIRGKERSWEPWVENRVVTIRKVVDRERWNFVKGELNPADIPTRISTSLVECFSGCWFTGPSVLLSQPSAYRGERNCTRYSSLYKLVVTTGYVIRFLNNLRKRTKNHGNLITENVLTADEYEQALHMWIKEEQSLIKGQSNFANVCASLNLFEDKDGFLRLKGRFANSNLRYQDQHPMILRGNESYFTQLVIWDAHKASMHHGVESTLARVRSNYWIVKGRKSVKEVLRKCVICKRYQGKPMCAPASPDLPQCRIDHSGFAFQATGLDFAGPLFVKDGAETVKTYILLLTCATSRAIHLELVYSMSSDGFLRGFRRFVARRGVPDVIINDNFKTFKSAEVKRFMSYQGIRQQFILPASPWWGGFYERLVRTVKGCLKKTLGRAYTTFEEQQTILCEVEVAINNRPLTYVSEDDLDEPLTPFHLMYGRGYCNRMKNTDTILTASLGQYKQRLKHLRKILRDCWTRFRKEYLNELRQMNLYRKRKTNTRGLTVGDVVLIKEDEPAPRAQWRIGRVLQLVKGRDGLVRGAKLKVLSKGGAQSSVHRPLQKLIPFEIVQDDVDKHEGDDNDRNAEQHNTTDTESRADERKGSRRPTRKAAIDGENLRRIREQYT</sequence>
<reference evidence="2" key="1">
    <citation type="submission" date="2020-04" db="EMBL/GenBank/DDBJ databases">
        <authorList>
            <person name="Alioto T."/>
            <person name="Alioto T."/>
            <person name="Gomez Garrido J."/>
        </authorList>
    </citation>
    <scope>NUCLEOTIDE SEQUENCE</scope>
    <source>
        <strain evidence="2">A484AB</strain>
    </source>
</reference>
<feature type="region of interest" description="Disordered" evidence="1">
    <location>
        <begin position="1717"/>
        <end position="1768"/>
    </location>
</feature>
<dbReference type="EMBL" id="CACRXK020001002">
    <property type="protein sequence ID" value="CAB3986336.1"/>
    <property type="molecule type" value="Genomic_DNA"/>
</dbReference>
<dbReference type="InterPro" id="IPR041588">
    <property type="entry name" value="Integrase_H2C2"/>
</dbReference>